<feature type="compositionally biased region" description="Acidic residues" evidence="1">
    <location>
        <begin position="117"/>
        <end position="126"/>
    </location>
</feature>
<name>A0ABU9VNW4_9BACI</name>
<protein>
    <recommendedName>
        <fullName evidence="4">DnaD domain-containing protein</fullName>
    </recommendedName>
</protein>
<sequence>MSYLLNNYGKEIDDWLKSQPNKKASLESLILSVIDMFGTTDIMDRDIQRKLYVTIELMKSDIDIGELVARGLNTDFQANNKQSINALQTESEETKDLDTSNEQANSDLIKQKKESEETNSVEDDKDDIFTNVDANNF</sequence>
<keyword evidence="3" id="KW-1185">Reference proteome</keyword>
<evidence type="ECO:0000313" key="2">
    <source>
        <dbReference type="EMBL" id="MEN0645519.1"/>
    </source>
</evidence>
<reference evidence="2 3" key="1">
    <citation type="submission" date="2024-03" db="EMBL/GenBank/DDBJ databases">
        <title>Bacilli Hybrid Assemblies.</title>
        <authorList>
            <person name="Kovac J."/>
        </authorList>
    </citation>
    <scope>NUCLEOTIDE SEQUENCE [LARGE SCALE GENOMIC DNA]</scope>
    <source>
        <strain evidence="2 3">FSL R7-0666</strain>
    </source>
</reference>
<proteinExistence type="predicted"/>
<evidence type="ECO:0000256" key="1">
    <source>
        <dbReference type="SAM" id="MobiDB-lite"/>
    </source>
</evidence>
<dbReference type="RefSeq" id="WP_343132187.1">
    <property type="nucleotide sequence ID" value="NZ_JBCITK010000002.1"/>
</dbReference>
<dbReference type="Proteomes" id="UP001418796">
    <property type="component" value="Unassembled WGS sequence"/>
</dbReference>
<comment type="caution">
    <text evidence="2">The sequence shown here is derived from an EMBL/GenBank/DDBJ whole genome shotgun (WGS) entry which is preliminary data.</text>
</comment>
<evidence type="ECO:0008006" key="4">
    <source>
        <dbReference type="Google" id="ProtNLM"/>
    </source>
</evidence>
<dbReference type="EMBL" id="JBCITK010000002">
    <property type="protein sequence ID" value="MEN0645519.1"/>
    <property type="molecule type" value="Genomic_DNA"/>
</dbReference>
<accession>A0ABU9VNW4</accession>
<organism evidence="2 3">
    <name type="scientific">Alkalicoccobacillus gibsonii</name>
    <dbReference type="NCBI Taxonomy" id="79881"/>
    <lineage>
        <taxon>Bacteria</taxon>
        <taxon>Bacillati</taxon>
        <taxon>Bacillota</taxon>
        <taxon>Bacilli</taxon>
        <taxon>Bacillales</taxon>
        <taxon>Bacillaceae</taxon>
        <taxon>Alkalicoccobacillus</taxon>
    </lineage>
</organism>
<evidence type="ECO:0000313" key="3">
    <source>
        <dbReference type="Proteomes" id="UP001418796"/>
    </source>
</evidence>
<feature type="region of interest" description="Disordered" evidence="1">
    <location>
        <begin position="87"/>
        <end position="137"/>
    </location>
</feature>
<gene>
    <name evidence="2" type="ORF">MKY91_20350</name>
</gene>